<reference evidence="2 3" key="1">
    <citation type="submission" date="2017-04" db="EMBL/GenBank/DDBJ databases">
        <authorList>
            <person name="Afonso C.L."/>
            <person name="Miller P.J."/>
            <person name="Scott M.A."/>
            <person name="Spackman E."/>
            <person name="Goraichik I."/>
            <person name="Dimitrov K.M."/>
            <person name="Suarez D.L."/>
            <person name="Swayne D.E."/>
        </authorList>
    </citation>
    <scope>NUCLEOTIDE SEQUENCE [LARGE SCALE GENOMIC DNA]</scope>
    <source>
        <strain evidence="2 3">DSM 3385</strain>
    </source>
</reference>
<dbReference type="Proteomes" id="UP000192418">
    <property type="component" value="Unassembled WGS sequence"/>
</dbReference>
<dbReference type="STRING" id="1121400.SAMN02746065_12418"/>
<evidence type="ECO:0000313" key="3">
    <source>
        <dbReference type="Proteomes" id="UP000192418"/>
    </source>
</evidence>
<evidence type="ECO:0000313" key="2">
    <source>
        <dbReference type="EMBL" id="SMD04549.1"/>
    </source>
</evidence>
<keyword evidence="1" id="KW-1133">Transmembrane helix</keyword>
<gene>
    <name evidence="2" type="ORF">SAMN02746065_12418</name>
</gene>
<sequence length="99" mass="12160">MVYLANRFYKNRDKFILRENKLSYKRQPTGTLTNIFNQFFFIQIFLILRYSSIFIIISFKFEYFIEMIIFQPLRKSQFIDLPFINFKKLLFKNTALSKS</sequence>
<keyword evidence="3" id="KW-1185">Reference proteome</keyword>
<dbReference type="EMBL" id="FWXY01000024">
    <property type="protein sequence ID" value="SMD04549.1"/>
    <property type="molecule type" value="Genomic_DNA"/>
</dbReference>
<proteinExistence type="predicted"/>
<keyword evidence="1" id="KW-0812">Transmembrane</keyword>
<evidence type="ECO:0000256" key="1">
    <source>
        <dbReference type="SAM" id="Phobius"/>
    </source>
</evidence>
<keyword evidence="1" id="KW-0472">Membrane</keyword>
<dbReference type="AlphaFoldDB" id="A0A1W2E458"/>
<accession>A0A1W2E458</accession>
<name>A0A1W2E458_9BACT</name>
<feature type="transmembrane region" description="Helical" evidence="1">
    <location>
        <begin position="40"/>
        <end position="65"/>
    </location>
</feature>
<organism evidence="2 3">
    <name type="scientific">Desulfocicer vacuolatum DSM 3385</name>
    <dbReference type="NCBI Taxonomy" id="1121400"/>
    <lineage>
        <taxon>Bacteria</taxon>
        <taxon>Pseudomonadati</taxon>
        <taxon>Thermodesulfobacteriota</taxon>
        <taxon>Desulfobacteria</taxon>
        <taxon>Desulfobacterales</taxon>
        <taxon>Desulfobacteraceae</taxon>
        <taxon>Desulfocicer</taxon>
    </lineage>
</organism>
<evidence type="ECO:0008006" key="4">
    <source>
        <dbReference type="Google" id="ProtNLM"/>
    </source>
</evidence>
<protein>
    <recommendedName>
        <fullName evidence="4">Transmembrane protein</fullName>
    </recommendedName>
</protein>